<dbReference type="PANTHER" id="PTHR13743:SF86">
    <property type="entry name" value="LYSOSOMAL-TRAFFICKING REGULATOR"/>
    <property type="match status" value="1"/>
</dbReference>
<dbReference type="Gene3D" id="1.10.1540.10">
    <property type="entry name" value="BEACH domain"/>
    <property type="match status" value="1"/>
</dbReference>
<keyword evidence="5" id="KW-1185">Reference proteome</keyword>
<feature type="region of interest" description="Disordered" evidence="1">
    <location>
        <begin position="1206"/>
        <end position="1231"/>
    </location>
</feature>
<dbReference type="InterPro" id="IPR011993">
    <property type="entry name" value="PH-like_dom_sf"/>
</dbReference>
<dbReference type="InterPro" id="IPR000409">
    <property type="entry name" value="BEACH_dom"/>
</dbReference>
<protein>
    <submittedName>
        <fullName evidence="4">Uncharacterized protein</fullName>
    </submittedName>
</protein>
<gene>
    <name evidence="4" type="ORF">MSPICULIGERA_LOCUS24941</name>
</gene>
<comment type="caution">
    <text evidence="4">The sequence shown here is derived from an EMBL/GenBank/DDBJ whole genome shotgun (WGS) entry which is preliminary data.</text>
</comment>
<evidence type="ECO:0000259" key="3">
    <source>
        <dbReference type="PROSITE" id="PS51783"/>
    </source>
</evidence>
<dbReference type="Proteomes" id="UP001177023">
    <property type="component" value="Unassembled WGS sequence"/>
</dbReference>
<dbReference type="CDD" id="cd06071">
    <property type="entry name" value="Beach"/>
    <property type="match status" value="1"/>
</dbReference>
<dbReference type="Pfam" id="PF14844">
    <property type="entry name" value="PH_BEACH"/>
    <property type="match status" value="1"/>
</dbReference>
<dbReference type="Gene3D" id="2.30.29.30">
    <property type="entry name" value="Pleckstrin-homology domain (PH domain)/Phosphotyrosine-binding domain (PTB)"/>
    <property type="match status" value="1"/>
</dbReference>
<feature type="domain" description="BEACH" evidence="2">
    <location>
        <begin position="1999"/>
        <end position="2297"/>
    </location>
</feature>
<dbReference type="InterPro" id="IPR015943">
    <property type="entry name" value="WD40/YVTN_repeat-like_dom_sf"/>
</dbReference>
<sequence>MNLDIDEWIRILDLPAKKEPLVLRPSKSKFHPAELRQIARPQEADFVDQEPIREVPMSTDPKFWLCPTLNLDVEQEIDLEWIDNSAKFAALLAQIHARNILKKRQFILKSKLLENLVAHLRQVTAAAKIVAKAALHLGELQMLQDAANDPTSFLRLLKFLLLYADYGVFVSPTSVKGIVTEWFELIDELEAGDFVGGYVLFEELTGQLLALIPNAKISEFFNGIESRELLELCLKKLFEVDFEKFIQILANLKPKRGTIFGADFTRKFVQRMIGSPPCIETLNCLLTTCTLEQDLPVARELIEQILGELGRFELLYKDVWLFIHDAPMADSLTGLLDKLTLLLAQVPSTSTSDLNQTLARIVAQCSEWGTLPPADAKEETRRWARIHGLAIGCQFLHLGPDSKKIATFTSKLHRQIAGILSKNPGLRQQCLLNIVDAAVDLGSWRDEKQSSRRIRNAQMLLLATDLLLQWVNSGGEVELPEILEEIGSVLDRLKTVIIDGCFENVHMVVVEDITSKLLQTLEITLETDIADRVAEQNVSTLSATISKLFLTVSQPQNFKKLTNILTNSLKTPLVNGLLKELIVLLRIERPQYTFSFPSTTSQYDRYSARLSFDRFPVQITEGLTISTWICPSVPKDQKLRTHILSLSCENHVELSLYLVAQNAYQIEVKSRCDLLAKKSLRLPYPKKLDEPWQHITLGMSYQTSGGNLLKVQATVGTSYYLNDVTTAPRLSLIGDKGSTNIAVLLGEAVFEGRPVGPHYELTNIFGFKGMLSPSSIFTLAALGPSLRSLCSAASNRVGLCPARVLKPALLRRHYTRPYIEAALADSDLKLKLLQRSVHFFLLCETPNSFQVVGKSSTVQETDPLALNKRILLPVPYSTKMMANQKATLDEAMEVAGGLATFVSLYALAVDAHARGIGHPETQLLALRLLLVYSRRWSSQTCEEIPRIKDLLSRILFAGAFCSPKPGDTQLPTAFPEDEELDTDPNSRNPETISEIFLQYCFRWDADGEKTSIILEPELLLALVERPLLWVGEHKIRFWLELVDGIRESLYDPQFSEFNLVQWKYVDLLHRLLLALHELSALTLCCYQCAALFSEGVTRIVPYITDILIGDQAHNVAIESLWIFILHSHPPEKTFIKNTITSYHDWLRADLPSASEEFPYPVYSTELCETLNKYYDEFCTASENRIQNLWENEIDIVQLRKMYDVGNPRSRDENEPASPSFTPRNRQERPPEQPSVNYLRAALIEQLVSVLRCGPDQLIYGLLHDTIGWQSIIVLLNRQRNQAVQAAVMRLVECFLQRSPDFTKAMFIKFCGGPLLANQLRGHEMSERIADAAFGMMIGEPVLISHGLDGELLARLEVNQLNCESTYIVLAVLAGSTHDISVFARVSNSVAKVFEYNSQLQAAFIDNGIVDVLVECLRKIALSHDHDPEYRYGMRDIWKTLAQKVLDAGILYSDERVYIGCRQLIVLITLLDQQFGADWRSPSRAILLDGTSPTAAYAGGQFAEFKQRMTKLGIVAKNILKPRYKRREKPAGLAHPHRISERMIFGLDMCLAVFSYFETMDTETREEAVLLRNYLTLLITAFSAEGSMREMWKSCTSQANSRARKALSQLAAFVIYPSLEYRNRWLDQGLGPEREAEKWMFRKRAIILSALVKDLSGDAKPQLRGLLRASMDDTYTMCLGIIDLALLSEGASESTLRDCSDIQSAIKDLNEDSPFDFFKDSRGEALKNFADNEKLAAFNYENERGKLMNVLKLEADAIKNVDAEISAALAMVAMKLTTEVVEQTTASRKSLVEAPRELIRNLHTAEDLLLHFEGRLFHPLAPLHNPQNWPNGFQLDTIEGPNRERRRLVPADYEVQDQYFRVAPAGRALRPNFEAILASGSFRRRRDELTVIDSYKYHCDVVEVRGYAECEGDLVVAEQHVHLLPRKTRTTHKQLPLAHGEGFRIPYTQITEIWERKYLLRDIAFEIFVKDGPARLIVFENTKVRSTFQEWLAQIGFGHVFPDPKKTLQIATEQWRHGVLNNFGYLMLLNKIAGRTYNDLMQYPVFPFVLSQYTMASLDLANPSNYRNFTRPMAIQDRTKENYYAQQYAQLEEADLGETLQHGPYHYGSHYSNSGIVSHFLVRLMPFTKMALEYQDGRFDLPDRLFNSIESVWRLSSSESTTDFKELIPEFFYFPEFLQNRHNLNLGVRQSYEEVNDVMLPPWVPSNAFRLFTLINRQALESAYVVANLHHWIDLIFGFKQNGKAAKEAMNVFHPLTHMANIAQADMGDEVDRGARATIIRTYGQMPTQLFNAPHQPHLTPSEQKGEKINGIPCASVDNIRWGEYVGSPVLGQCVAFWKHRATRDRISCLSLLPDNIVVGCGSNMIVATTTARDLKAATVVGIFCLPTPSSGLIRFRIHLIDKHIQPQQAWINAIDVGARTVTAMAYSNFGLLFLGFASGVISVYNVRFDDEGLHEMSLRGQLLAHSNAIHTIFVCDEFSSIITGCSAGRVVLWDRNGLSFVRCLTQPGPPLSAMTMSRVSGDIAIVTPTQEGSRVQLLSINGDIIGTAELDCIVTSITISELPEGTAVNALLCGCSDGIIRVIDLWGVREFGKISNPAENLGSAGDPVIATVFSANHRRLFVARQSGNVVAMRSERDNALSKTVSFMHITAYRDPL</sequence>
<dbReference type="PROSITE" id="PS51783">
    <property type="entry name" value="PH_BEACH"/>
    <property type="match status" value="1"/>
</dbReference>
<dbReference type="SUPFAM" id="SSF50978">
    <property type="entry name" value="WD40 repeat-like"/>
    <property type="match status" value="1"/>
</dbReference>
<dbReference type="SUPFAM" id="SSF50729">
    <property type="entry name" value="PH domain-like"/>
    <property type="match status" value="1"/>
</dbReference>
<evidence type="ECO:0000313" key="5">
    <source>
        <dbReference type="Proteomes" id="UP001177023"/>
    </source>
</evidence>
<proteinExistence type="predicted"/>
<dbReference type="PROSITE" id="PS50197">
    <property type="entry name" value="BEACH"/>
    <property type="match status" value="1"/>
</dbReference>
<organism evidence="4 5">
    <name type="scientific">Mesorhabditis spiculigera</name>
    <dbReference type="NCBI Taxonomy" id="96644"/>
    <lineage>
        <taxon>Eukaryota</taxon>
        <taxon>Metazoa</taxon>
        <taxon>Ecdysozoa</taxon>
        <taxon>Nematoda</taxon>
        <taxon>Chromadorea</taxon>
        <taxon>Rhabditida</taxon>
        <taxon>Rhabditina</taxon>
        <taxon>Rhabditomorpha</taxon>
        <taxon>Rhabditoidea</taxon>
        <taxon>Rhabditidae</taxon>
        <taxon>Mesorhabditinae</taxon>
        <taxon>Mesorhabditis</taxon>
    </lineage>
</organism>
<dbReference type="InterPro" id="IPR036322">
    <property type="entry name" value="WD40_repeat_dom_sf"/>
</dbReference>
<feature type="domain" description="BEACH-type PH" evidence="3">
    <location>
        <begin position="1889"/>
        <end position="1992"/>
    </location>
</feature>
<evidence type="ECO:0000259" key="2">
    <source>
        <dbReference type="PROSITE" id="PS50197"/>
    </source>
</evidence>
<reference evidence="4" key="1">
    <citation type="submission" date="2023-06" db="EMBL/GenBank/DDBJ databases">
        <authorList>
            <person name="Delattre M."/>
        </authorList>
    </citation>
    <scope>NUCLEOTIDE SEQUENCE</scope>
    <source>
        <strain evidence="4">AF72</strain>
    </source>
</reference>
<name>A0AA36DI40_9BILA</name>
<dbReference type="InterPro" id="IPR023362">
    <property type="entry name" value="PH-BEACH_dom"/>
</dbReference>
<dbReference type="InterPro" id="IPR036372">
    <property type="entry name" value="BEACH_dom_sf"/>
</dbReference>
<feature type="non-terminal residue" evidence="4">
    <location>
        <position position="1"/>
    </location>
</feature>
<dbReference type="SMART" id="SM01026">
    <property type="entry name" value="Beach"/>
    <property type="match status" value="1"/>
</dbReference>
<dbReference type="PANTHER" id="PTHR13743">
    <property type="entry name" value="BEIGE/BEACH-RELATED"/>
    <property type="match status" value="1"/>
</dbReference>
<evidence type="ECO:0000313" key="4">
    <source>
        <dbReference type="EMBL" id="CAJ0586961.1"/>
    </source>
</evidence>
<dbReference type="EMBL" id="CATQJA010002709">
    <property type="protein sequence ID" value="CAJ0586961.1"/>
    <property type="molecule type" value="Genomic_DNA"/>
</dbReference>
<dbReference type="Pfam" id="PF02138">
    <property type="entry name" value="Beach"/>
    <property type="match status" value="1"/>
</dbReference>
<accession>A0AA36DI40</accession>
<dbReference type="SUPFAM" id="SSF81837">
    <property type="entry name" value="BEACH domain"/>
    <property type="match status" value="1"/>
</dbReference>
<dbReference type="InterPro" id="IPR050865">
    <property type="entry name" value="BEACH_Domain"/>
</dbReference>
<evidence type="ECO:0000256" key="1">
    <source>
        <dbReference type="SAM" id="MobiDB-lite"/>
    </source>
</evidence>
<dbReference type="Gene3D" id="2.130.10.10">
    <property type="entry name" value="YVTN repeat-like/Quinoprotein amine dehydrogenase"/>
    <property type="match status" value="1"/>
</dbReference>